<evidence type="ECO:0000256" key="3">
    <source>
        <dbReference type="ARBA" id="ARBA00022806"/>
    </source>
</evidence>
<comment type="caution">
    <text evidence="8">The sequence shown here is derived from an EMBL/GenBank/DDBJ whole genome shotgun (WGS) entry which is preliminary data.</text>
</comment>
<keyword evidence="3 6" id="KW-0347">Helicase</keyword>
<keyword evidence="4 6" id="KW-0067">ATP-binding</keyword>
<protein>
    <recommendedName>
        <fullName evidence="5">DNA 3'-5' helicase II</fullName>
    </recommendedName>
</protein>
<keyword evidence="1 6" id="KW-0547">Nucleotide-binding</keyword>
<proteinExistence type="predicted"/>
<dbReference type="GO" id="GO:0003677">
    <property type="term" value="F:DNA binding"/>
    <property type="evidence" value="ECO:0007669"/>
    <property type="project" value="InterPro"/>
</dbReference>
<dbReference type="Gene3D" id="3.40.50.300">
    <property type="entry name" value="P-loop containing nucleotide triphosphate hydrolases"/>
    <property type="match status" value="2"/>
</dbReference>
<dbReference type="InterPro" id="IPR014016">
    <property type="entry name" value="UvrD-like_ATP-bd"/>
</dbReference>
<dbReference type="OrthoDB" id="384988at2"/>
<dbReference type="PROSITE" id="PS51198">
    <property type="entry name" value="UVRD_HELICASE_ATP_BIND"/>
    <property type="match status" value="1"/>
</dbReference>
<accession>A0A317Q0N9</accession>
<dbReference type="PANTHER" id="PTHR11070:SF2">
    <property type="entry name" value="ATP-DEPENDENT DNA HELICASE SRS2"/>
    <property type="match status" value="1"/>
</dbReference>
<dbReference type="PANTHER" id="PTHR11070">
    <property type="entry name" value="UVRD / RECB / PCRA DNA HELICASE FAMILY MEMBER"/>
    <property type="match status" value="1"/>
</dbReference>
<name>A0A317Q0N9_9GAMM</name>
<dbReference type="Pfam" id="PF00580">
    <property type="entry name" value="UvrD-helicase"/>
    <property type="match status" value="1"/>
</dbReference>
<dbReference type="Proteomes" id="UP000246964">
    <property type="component" value="Unassembled WGS sequence"/>
</dbReference>
<dbReference type="GO" id="GO:0000725">
    <property type="term" value="P:recombinational repair"/>
    <property type="evidence" value="ECO:0007669"/>
    <property type="project" value="TreeGrafter"/>
</dbReference>
<dbReference type="InterPro" id="IPR027417">
    <property type="entry name" value="P-loop_NTPase"/>
</dbReference>
<dbReference type="EMBL" id="QGTT01000033">
    <property type="protein sequence ID" value="PWW06596.1"/>
    <property type="molecule type" value="Genomic_DNA"/>
</dbReference>
<dbReference type="GO" id="GO:0043138">
    <property type="term" value="F:3'-5' DNA helicase activity"/>
    <property type="evidence" value="ECO:0007669"/>
    <property type="project" value="TreeGrafter"/>
</dbReference>
<dbReference type="SUPFAM" id="SSF52540">
    <property type="entry name" value="P-loop containing nucleoside triphosphate hydrolases"/>
    <property type="match status" value="1"/>
</dbReference>
<dbReference type="AlphaFoldDB" id="A0A317Q0N9"/>
<organism evidence="8 9">
    <name type="scientific">Pseudidiomarina maritima</name>
    <dbReference type="NCBI Taxonomy" id="519453"/>
    <lineage>
        <taxon>Bacteria</taxon>
        <taxon>Pseudomonadati</taxon>
        <taxon>Pseudomonadota</taxon>
        <taxon>Gammaproteobacteria</taxon>
        <taxon>Alteromonadales</taxon>
        <taxon>Idiomarinaceae</taxon>
        <taxon>Pseudidiomarina</taxon>
    </lineage>
</organism>
<evidence type="ECO:0000313" key="8">
    <source>
        <dbReference type="EMBL" id="PWW06596.1"/>
    </source>
</evidence>
<evidence type="ECO:0000259" key="7">
    <source>
        <dbReference type="PROSITE" id="PS51198"/>
    </source>
</evidence>
<gene>
    <name evidence="8" type="ORF">DET45_1334</name>
</gene>
<sequence length="615" mass="69085">MTKLLKPTKADKEIEECLLAAQSFSVVAGAGSGKTTSLVTALNFLRDEVGRDLRKNGQKIVCITYTKRATAVIEERLGFDELYLVSTIHSFLWSSISRFTKDIRIALRDNLIPTHIAKAREKDNGGNSQSAQRARARVAELTVELELLDQVTTFKYDESQFSSFSKGQIGHDDVIDLAAYLISESPILQRGLGFQFPYIFVDEAQDTFDSVIRAFNTICSGEGLPMVAYFGDPMQQIYDNGAGVFDGPEGFRLIEKEENFRSATSIVALTNKLRNDIQQVPAGESALNVGSVLLTLIETEAPAGPRGRYTPEQLDQSLSKFDEALQYIGWQNNEGAKRLFLVRQMIARRLGFSSLQNLFTGDYASNKAQDEYINGDHFLVKPFIKSLCPLIVSLQSGNKKQIVNLLREETPAFDILGINKERPLKEMLDSAHNLVTELSEMWTKRPIGDILRYAKENRLCNISDRLAETLDREPRIEAYDKAIHTEEKSDWLADEFLSMSTNEILPYYGFVSDHTALSTQHGSKGEEYEDVLVVFDDIEANWNMYSFNKLLTPAAAGDGTEGQLARSRKLAYVCFSRARMNLRIFLYCQDAKAARVELVESELLDSEQVQILPSK</sequence>
<evidence type="ECO:0000256" key="5">
    <source>
        <dbReference type="ARBA" id="ARBA00034923"/>
    </source>
</evidence>
<keyword evidence="2 6" id="KW-0378">Hydrolase</keyword>
<evidence type="ECO:0000256" key="2">
    <source>
        <dbReference type="ARBA" id="ARBA00022801"/>
    </source>
</evidence>
<dbReference type="GO" id="GO:0016787">
    <property type="term" value="F:hydrolase activity"/>
    <property type="evidence" value="ECO:0007669"/>
    <property type="project" value="UniProtKB-UniRule"/>
</dbReference>
<evidence type="ECO:0000313" key="9">
    <source>
        <dbReference type="Proteomes" id="UP000246964"/>
    </source>
</evidence>
<feature type="binding site" evidence="6">
    <location>
        <begin position="28"/>
        <end position="35"/>
    </location>
    <ligand>
        <name>ATP</name>
        <dbReference type="ChEBI" id="CHEBI:30616"/>
    </ligand>
</feature>
<evidence type="ECO:0000256" key="4">
    <source>
        <dbReference type="ARBA" id="ARBA00022840"/>
    </source>
</evidence>
<keyword evidence="9" id="KW-1185">Reference proteome</keyword>
<evidence type="ECO:0000256" key="6">
    <source>
        <dbReference type="PROSITE-ProRule" id="PRU00560"/>
    </source>
</evidence>
<dbReference type="GO" id="GO:0005524">
    <property type="term" value="F:ATP binding"/>
    <property type="evidence" value="ECO:0007669"/>
    <property type="project" value="UniProtKB-UniRule"/>
</dbReference>
<reference evidence="8 9" key="1">
    <citation type="submission" date="2018-05" db="EMBL/GenBank/DDBJ databases">
        <title>Freshwater and sediment microbial communities from various areas in North America, analyzing microbe dynamics in response to fracking.</title>
        <authorList>
            <person name="Lamendella R."/>
        </authorList>
    </citation>
    <scope>NUCLEOTIDE SEQUENCE [LARGE SCALE GENOMIC DNA]</scope>
    <source>
        <strain evidence="8 9">125B1</strain>
    </source>
</reference>
<feature type="domain" description="UvrD-like helicase ATP-binding" evidence="7">
    <location>
        <begin position="7"/>
        <end position="276"/>
    </location>
</feature>
<evidence type="ECO:0000256" key="1">
    <source>
        <dbReference type="ARBA" id="ARBA00022741"/>
    </source>
</evidence>
<dbReference type="RefSeq" id="WP_110077068.1">
    <property type="nucleotide sequence ID" value="NZ_QGTT01000033.1"/>
</dbReference>
<dbReference type="InterPro" id="IPR000212">
    <property type="entry name" value="DNA_helicase_UvrD/REP"/>
</dbReference>